<protein>
    <submittedName>
        <fullName evidence="2">LysM peptidoglycan-binding domain-containing protein</fullName>
    </submittedName>
</protein>
<dbReference type="InterPro" id="IPR036779">
    <property type="entry name" value="LysM_dom_sf"/>
</dbReference>
<dbReference type="OrthoDB" id="9763643at2"/>
<comment type="caution">
    <text evidence="2">The sequence shown here is derived from an EMBL/GenBank/DDBJ whole genome shotgun (WGS) entry which is preliminary data.</text>
</comment>
<dbReference type="SUPFAM" id="SSF54106">
    <property type="entry name" value="LysM domain"/>
    <property type="match status" value="1"/>
</dbReference>
<gene>
    <name evidence="2" type="ORF">G4D61_11035</name>
</gene>
<evidence type="ECO:0000259" key="1">
    <source>
        <dbReference type="PROSITE" id="PS51782"/>
    </source>
</evidence>
<evidence type="ECO:0000313" key="2">
    <source>
        <dbReference type="EMBL" id="NEY20490.1"/>
    </source>
</evidence>
<reference evidence="2 3" key="1">
    <citation type="submission" date="2020-02" db="EMBL/GenBank/DDBJ databases">
        <authorList>
            <person name="Feng H."/>
        </authorList>
    </citation>
    <scope>NUCLEOTIDE SEQUENCE [LARGE SCALE GENOMIC DNA]</scope>
    <source>
        <strain evidence="2 3">Gsoil 114</strain>
    </source>
</reference>
<dbReference type="Pfam" id="PF01476">
    <property type="entry name" value="LysM"/>
    <property type="match status" value="1"/>
</dbReference>
<reference evidence="2 3" key="2">
    <citation type="submission" date="2020-03" db="EMBL/GenBank/DDBJ databases">
        <title>Bacillus aquiflavi sp. nov., isolated from yellow water of strong flavor Chinese baijiu in Yibin region of China.</title>
        <authorList>
            <person name="Xie J."/>
        </authorList>
    </citation>
    <scope>NUCLEOTIDE SEQUENCE [LARGE SCALE GENOMIC DNA]</scope>
    <source>
        <strain evidence="2 3">Gsoil 114</strain>
    </source>
</reference>
<dbReference type="EMBL" id="JAAIWK010000017">
    <property type="protein sequence ID" value="NEY20490.1"/>
    <property type="molecule type" value="Genomic_DNA"/>
</dbReference>
<dbReference type="Proteomes" id="UP000476934">
    <property type="component" value="Unassembled WGS sequence"/>
</dbReference>
<dbReference type="SMART" id="SM00257">
    <property type="entry name" value="LysM"/>
    <property type="match status" value="1"/>
</dbReference>
<organism evidence="2 3">
    <name type="scientific">Heyndrickxia ginsengihumi</name>
    <dbReference type="NCBI Taxonomy" id="363870"/>
    <lineage>
        <taxon>Bacteria</taxon>
        <taxon>Bacillati</taxon>
        <taxon>Bacillota</taxon>
        <taxon>Bacilli</taxon>
        <taxon>Bacillales</taxon>
        <taxon>Bacillaceae</taxon>
        <taxon>Heyndrickxia</taxon>
    </lineage>
</organism>
<accession>A0A6M0P9C2</accession>
<sequence length="60" mass="6783">MFLSGTASTSSSAKKYHKVVRGDVVSRLAKKYGSSISQIKSWNKLNREYTIYVGEKLRVK</sequence>
<name>A0A6M0P9C2_9BACI</name>
<dbReference type="InterPro" id="IPR018392">
    <property type="entry name" value="LysM"/>
</dbReference>
<dbReference type="PROSITE" id="PS51782">
    <property type="entry name" value="LYSM"/>
    <property type="match status" value="1"/>
</dbReference>
<dbReference type="Gene3D" id="3.10.350.10">
    <property type="entry name" value="LysM domain"/>
    <property type="match status" value="1"/>
</dbReference>
<dbReference type="CDD" id="cd00118">
    <property type="entry name" value="LysM"/>
    <property type="match status" value="1"/>
</dbReference>
<feature type="domain" description="LysM" evidence="1">
    <location>
        <begin position="15"/>
        <end position="59"/>
    </location>
</feature>
<proteinExistence type="predicted"/>
<evidence type="ECO:0000313" key="3">
    <source>
        <dbReference type="Proteomes" id="UP000476934"/>
    </source>
</evidence>
<dbReference type="AlphaFoldDB" id="A0A6M0P9C2"/>
<keyword evidence="3" id="KW-1185">Reference proteome</keyword>